<reference evidence="2" key="1">
    <citation type="journal article" date="2020" name="mSystems">
        <title>Genome- and Community-Level Interaction Insights into Carbon Utilization and Element Cycling Functions of Hydrothermarchaeota in Hydrothermal Sediment.</title>
        <authorList>
            <person name="Zhou Z."/>
            <person name="Liu Y."/>
            <person name="Xu W."/>
            <person name="Pan J."/>
            <person name="Luo Z.H."/>
            <person name="Li M."/>
        </authorList>
    </citation>
    <scope>NUCLEOTIDE SEQUENCE [LARGE SCALE GENOMIC DNA]</scope>
    <source>
        <strain evidence="2">SpSt-1259</strain>
    </source>
</reference>
<dbReference type="PANTHER" id="PTHR33594:SF1">
    <property type="entry name" value="HD_PDEASE DOMAIN-CONTAINING PROTEIN"/>
    <property type="match status" value="1"/>
</dbReference>
<dbReference type="InterPro" id="IPR003607">
    <property type="entry name" value="HD/PDEase_dom"/>
</dbReference>
<dbReference type="Proteomes" id="UP000885664">
    <property type="component" value="Unassembled WGS sequence"/>
</dbReference>
<dbReference type="InterPro" id="IPR006674">
    <property type="entry name" value="HD_domain"/>
</dbReference>
<feature type="domain" description="HD" evidence="1">
    <location>
        <begin position="31"/>
        <end position="133"/>
    </location>
</feature>
<accession>A0A7C2UUZ3</accession>
<organism evidence="2">
    <name type="scientific">Fervidicoccus fontis</name>
    <dbReference type="NCBI Taxonomy" id="683846"/>
    <lineage>
        <taxon>Archaea</taxon>
        <taxon>Thermoproteota</taxon>
        <taxon>Thermoprotei</taxon>
        <taxon>Fervidicoccales</taxon>
        <taxon>Fervidicoccaceae</taxon>
        <taxon>Fervidicoccus</taxon>
    </lineage>
</organism>
<evidence type="ECO:0000313" key="2">
    <source>
        <dbReference type="EMBL" id="HEU98103.1"/>
    </source>
</evidence>
<comment type="caution">
    <text evidence="2">The sequence shown here is derived from an EMBL/GenBank/DDBJ whole genome shotgun (WGS) entry which is preliminary data.</text>
</comment>
<dbReference type="SUPFAM" id="SSF109604">
    <property type="entry name" value="HD-domain/PDEase-like"/>
    <property type="match status" value="1"/>
</dbReference>
<dbReference type="EMBL" id="DSFE01000094">
    <property type="protein sequence ID" value="HEU98103.1"/>
    <property type="molecule type" value="Genomic_DNA"/>
</dbReference>
<dbReference type="Gene3D" id="1.10.3210.50">
    <property type="match status" value="1"/>
</dbReference>
<sequence length="202" mass="22761">MIERMSEEERRIVEKIENIARKLYPPFGTHGWDHVQRVCNLSIEIAEKEKEAIEEFPLLLSCLLHDIARVKEGGDHALESSKVAKELLICLNVKDEVIGKVVDAISSHSYSAGRIPTTPEGRVLSDADKIDALGAIGVARVFEYSGANGRSLDESIAHFRDKILKLPELMLTEEGRKIARERALFVEEFLRKLEAEIRETAK</sequence>
<gene>
    <name evidence="2" type="ORF">ENO36_04545</name>
</gene>
<name>A0A7C2UUZ3_9CREN</name>
<proteinExistence type="predicted"/>
<protein>
    <submittedName>
        <fullName evidence="2">HD domain-containing protein</fullName>
    </submittedName>
</protein>
<dbReference type="CDD" id="cd00077">
    <property type="entry name" value="HDc"/>
    <property type="match status" value="1"/>
</dbReference>
<dbReference type="Pfam" id="PF01966">
    <property type="entry name" value="HD"/>
    <property type="match status" value="1"/>
</dbReference>
<evidence type="ECO:0000259" key="1">
    <source>
        <dbReference type="PROSITE" id="PS51831"/>
    </source>
</evidence>
<dbReference type="SMART" id="SM00471">
    <property type="entry name" value="HDc"/>
    <property type="match status" value="1"/>
</dbReference>
<dbReference type="AlphaFoldDB" id="A0A7C2UUZ3"/>
<dbReference type="PROSITE" id="PS51831">
    <property type="entry name" value="HD"/>
    <property type="match status" value="1"/>
</dbReference>
<dbReference type="PANTHER" id="PTHR33594">
    <property type="entry name" value="SUPERFAMILY HYDROLASE, PUTATIVE (AFU_ORTHOLOGUE AFUA_1G03035)-RELATED"/>
    <property type="match status" value="1"/>
</dbReference>